<keyword evidence="2" id="KW-0732">Signal</keyword>
<feature type="chain" id="PRO_5040489064" evidence="2">
    <location>
        <begin position="24"/>
        <end position="213"/>
    </location>
</feature>
<keyword evidence="4" id="KW-1185">Reference proteome</keyword>
<organism evidence="3 4">
    <name type="scientific">Bemisia tabaci</name>
    <name type="common">Sweetpotato whitefly</name>
    <name type="synonym">Aleurodes tabaci</name>
    <dbReference type="NCBI Taxonomy" id="7038"/>
    <lineage>
        <taxon>Eukaryota</taxon>
        <taxon>Metazoa</taxon>
        <taxon>Ecdysozoa</taxon>
        <taxon>Arthropoda</taxon>
        <taxon>Hexapoda</taxon>
        <taxon>Insecta</taxon>
        <taxon>Pterygota</taxon>
        <taxon>Neoptera</taxon>
        <taxon>Paraneoptera</taxon>
        <taxon>Hemiptera</taxon>
        <taxon>Sternorrhyncha</taxon>
        <taxon>Aleyrodoidea</taxon>
        <taxon>Aleyrodidae</taxon>
        <taxon>Aleyrodinae</taxon>
        <taxon>Bemisia</taxon>
    </lineage>
</organism>
<proteinExistence type="predicted"/>
<protein>
    <submittedName>
        <fullName evidence="3">Uncharacterized protein</fullName>
    </submittedName>
</protein>
<evidence type="ECO:0000313" key="4">
    <source>
        <dbReference type="Proteomes" id="UP001152759"/>
    </source>
</evidence>
<evidence type="ECO:0000256" key="2">
    <source>
        <dbReference type="SAM" id="SignalP"/>
    </source>
</evidence>
<evidence type="ECO:0000313" key="3">
    <source>
        <dbReference type="EMBL" id="CAH0383873.1"/>
    </source>
</evidence>
<sequence>MKLNTVWYCYTLLCIVIFHTVVASPYAARRIARSVEVVDAGSSAVDQPATLDDDVFGENSHHGGEKDKRLINPLKKIKPLKIGAGALKAGALGVGLKAASKIGKVGVKAAATLGIKALIINLLFGQINKIIDFKTRLLTQLDQQNRLKNAQYLGIGLPEHKPIPATNPVNQSPYVPYPVTTTLGPDQVQVTPAGYGSSESPPEISVGGLSDFQ</sequence>
<evidence type="ECO:0000256" key="1">
    <source>
        <dbReference type="SAM" id="MobiDB-lite"/>
    </source>
</evidence>
<name>A0A9P0A5M0_BEMTA</name>
<feature type="region of interest" description="Disordered" evidence="1">
    <location>
        <begin position="183"/>
        <end position="213"/>
    </location>
</feature>
<dbReference type="AlphaFoldDB" id="A0A9P0A5M0"/>
<accession>A0A9P0A5M0</accession>
<dbReference type="EMBL" id="OU963863">
    <property type="protein sequence ID" value="CAH0383873.1"/>
    <property type="molecule type" value="Genomic_DNA"/>
</dbReference>
<reference evidence="3" key="1">
    <citation type="submission" date="2021-12" db="EMBL/GenBank/DDBJ databases">
        <authorList>
            <person name="King R."/>
        </authorList>
    </citation>
    <scope>NUCLEOTIDE SEQUENCE</scope>
</reference>
<gene>
    <name evidence="3" type="ORF">BEMITA_LOCUS3275</name>
</gene>
<dbReference type="Proteomes" id="UP001152759">
    <property type="component" value="Chromosome 2"/>
</dbReference>
<feature type="signal peptide" evidence="2">
    <location>
        <begin position="1"/>
        <end position="23"/>
    </location>
</feature>